<gene>
    <name evidence="1" type="ORF">L6164_000757</name>
</gene>
<evidence type="ECO:0000313" key="2">
    <source>
        <dbReference type="Proteomes" id="UP000828941"/>
    </source>
</evidence>
<protein>
    <submittedName>
        <fullName evidence="1">Uncharacterized protein</fullName>
    </submittedName>
</protein>
<evidence type="ECO:0000313" key="1">
    <source>
        <dbReference type="EMBL" id="KAI4356763.1"/>
    </source>
</evidence>
<name>A0ACB9Q7R0_BAUVA</name>
<proteinExistence type="predicted"/>
<reference evidence="1 2" key="1">
    <citation type="journal article" date="2022" name="DNA Res.">
        <title>Chromosomal-level genome assembly of the orchid tree Bauhinia variegata (Leguminosae; Cercidoideae) supports the allotetraploid origin hypothesis of Bauhinia.</title>
        <authorList>
            <person name="Zhong Y."/>
            <person name="Chen Y."/>
            <person name="Zheng D."/>
            <person name="Pang J."/>
            <person name="Liu Y."/>
            <person name="Luo S."/>
            <person name="Meng S."/>
            <person name="Qian L."/>
            <person name="Wei D."/>
            <person name="Dai S."/>
            <person name="Zhou R."/>
        </authorList>
    </citation>
    <scope>NUCLEOTIDE SEQUENCE [LARGE SCALE GENOMIC DNA]</scope>
    <source>
        <strain evidence="1">BV-YZ2020</strain>
    </source>
</reference>
<keyword evidence="2" id="KW-1185">Reference proteome</keyword>
<organism evidence="1 2">
    <name type="scientific">Bauhinia variegata</name>
    <name type="common">Purple orchid tree</name>
    <name type="synonym">Phanera variegata</name>
    <dbReference type="NCBI Taxonomy" id="167791"/>
    <lineage>
        <taxon>Eukaryota</taxon>
        <taxon>Viridiplantae</taxon>
        <taxon>Streptophyta</taxon>
        <taxon>Embryophyta</taxon>
        <taxon>Tracheophyta</taxon>
        <taxon>Spermatophyta</taxon>
        <taxon>Magnoliopsida</taxon>
        <taxon>eudicotyledons</taxon>
        <taxon>Gunneridae</taxon>
        <taxon>Pentapetalae</taxon>
        <taxon>rosids</taxon>
        <taxon>fabids</taxon>
        <taxon>Fabales</taxon>
        <taxon>Fabaceae</taxon>
        <taxon>Cercidoideae</taxon>
        <taxon>Cercideae</taxon>
        <taxon>Bauhiniinae</taxon>
        <taxon>Bauhinia</taxon>
    </lineage>
</organism>
<comment type="caution">
    <text evidence="1">The sequence shown here is derived from an EMBL/GenBank/DDBJ whole genome shotgun (WGS) entry which is preliminary data.</text>
</comment>
<accession>A0ACB9Q7R0</accession>
<sequence length="114" mass="12933">MVATVSGLNEMEVLGMAQSQVIQARNWMESSVSFKEEHMGQGAVALRNCDRLYGESQFRLPQMLTKESTCTRDDARNWLSAVMTNHITCMDELKEKEYDQDVGRNLTTGHGHCF</sequence>
<dbReference type="Proteomes" id="UP000828941">
    <property type="component" value="Chromosome 1"/>
</dbReference>
<dbReference type="EMBL" id="CM039426">
    <property type="protein sequence ID" value="KAI4356763.1"/>
    <property type="molecule type" value="Genomic_DNA"/>
</dbReference>